<dbReference type="InterPro" id="IPR037791">
    <property type="entry name" value="C2_fungal_Inn1"/>
</dbReference>
<reference evidence="5 6" key="1">
    <citation type="submission" date="2016-07" db="EMBL/GenBank/DDBJ databases">
        <title>Draft genome of the white-rot fungus Obba rivulosa 3A-2.</title>
        <authorList>
            <consortium name="DOE Joint Genome Institute"/>
            <person name="Miettinen O."/>
            <person name="Riley R."/>
            <person name="Acob R."/>
            <person name="Barry K."/>
            <person name="Cullen D."/>
            <person name="De Vries R."/>
            <person name="Hainaut M."/>
            <person name="Hatakka A."/>
            <person name="Henrissat B."/>
            <person name="Hilden K."/>
            <person name="Kuo R."/>
            <person name="Labutti K."/>
            <person name="Lipzen A."/>
            <person name="Makela M.R."/>
            <person name="Sandor L."/>
            <person name="Spatafora J.W."/>
            <person name="Grigoriev I.V."/>
            <person name="Hibbett D.S."/>
        </authorList>
    </citation>
    <scope>NUCLEOTIDE SEQUENCE [LARGE SCALE GENOMIC DNA]</scope>
    <source>
        <strain evidence="5 6">3A-2</strain>
    </source>
</reference>
<evidence type="ECO:0000256" key="3">
    <source>
        <dbReference type="SAM" id="MobiDB-lite"/>
    </source>
</evidence>
<feature type="compositionally biased region" description="Pro residues" evidence="3">
    <location>
        <begin position="467"/>
        <end position="481"/>
    </location>
</feature>
<dbReference type="SMART" id="SM00239">
    <property type="entry name" value="C2"/>
    <property type="match status" value="1"/>
</dbReference>
<feature type="region of interest" description="Disordered" evidence="3">
    <location>
        <begin position="73"/>
        <end position="97"/>
    </location>
</feature>
<protein>
    <recommendedName>
        <fullName evidence="4">C2 domain-containing protein</fullName>
    </recommendedName>
</protein>
<feature type="compositionally biased region" description="Low complexity" evidence="3">
    <location>
        <begin position="164"/>
        <end position="176"/>
    </location>
</feature>
<feature type="domain" description="C2" evidence="4">
    <location>
        <begin position="1"/>
        <end position="139"/>
    </location>
</feature>
<feature type="compositionally biased region" description="Low complexity" evidence="3">
    <location>
        <begin position="609"/>
        <end position="620"/>
    </location>
</feature>
<feature type="region of interest" description="Disordered" evidence="3">
    <location>
        <begin position="164"/>
        <end position="227"/>
    </location>
</feature>
<dbReference type="OrthoDB" id="270970at2759"/>
<name>A0A8E2DIK2_9APHY</name>
<dbReference type="InterPro" id="IPR000008">
    <property type="entry name" value="C2_dom"/>
</dbReference>
<keyword evidence="1" id="KW-0479">Metal-binding</keyword>
<feature type="compositionally biased region" description="Polar residues" evidence="3">
    <location>
        <begin position="724"/>
        <end position="735"/>
    </location>
</feature>
<dbReference type="PANTHER" id="PTHR46502">
    <property type="entry name" value="C2 DOMAIN-CONTAINING"/>
    <property type="match status" value="1"/>
</dbReference>
<evidence type="ECO:0000313" key="5">
    <source>
        <dbReference type="EMBL" id="OCH88317.1"/>
    </source>
</evidence>
<dbReference type="Proteomes" id="UP000250043">
    <property type="component" value="Unassembled WGS sequence"/>
</dbReference>
<feature type="compositionally biased region" description="Pro residues" evidence="3">
    <location>
        <begin position="570"/>
        <end position="583"/>
    </location>
</feature>
<feature type="compositionally biased region" description="Polar residues" evidence="3">
    <location>
        <begin position="273"/>
        <end position="290"/>
    </location>
</feature>
<evidence type="ECO:0000259" key="4">
    <source>
        <dbReference type="PROSITE" id="PS50004"/>
    </source>
</evidence>
<dbReference type="Gene3D" id="2.60.40.150">
    <property type="entry name" value="C2 domain"/>
    <property type="match status" value="1"/>
</dbReference>
<dbReference type="EMBL" id="KV722456">
    <property type="protein sequence ID" value="OCH88317.1"/>
    <property type="molecule type" value="Genomic_DNA"/>
</dbReference>
<keyword evidence="6" id="KW-1185">Reference proteome</keyword>
<feature type="compositionally biased region" description="Pro residues" evidence="3">
    <location>
        <begin position="378"/>
        <end position="389"/>
    </location>
</feature>
<feature type="compositionally biased region" description="Polar residues" evidence="3">
    <location>
        <begin position="298"/>
        <end position="311"/>
    </location>
</feature>
<dbReference type="AlphaFoldDB" id="A0A8E2DIK2"/>
<feature type="compositionally biased region" description="Pro residues" evidence="3">
    <location>
        <begin position="526"/>
        <end position="541"/>
    </location>
</feature>
<feature type="compositionally biased region" description="Low complexity" evidence="3">
    <location>
        <begin position="201"/>
        <end position="211"/>
    </location>
</feature>
<organism evidence="5 6">
    <name type="scientific">Obba rivulosa</name>
    <dbReference type="NCBI Taxonomy" id="1052685"/>
    <lineage>
        <taxon>Eukaryota</taxon>
        <taxon>Fungi</taxon>
        <taxon>Dikarya</taxon>
        <taxon>Basidiomycota</taxon>
        <taxon>Agaricomycotina</taxon>
        <taxon>Agaricomycetes</taxon>
        <taxon>Polyporales</taxon>
        <taxon>Gelatoporiaceae</taxon>
        <taxon>Obba</taxon>
    </lineage>
</organism>
<feature type="compositionally biased region" description="Low complexity" evidence="3">
    <location>
        <begin position="418"/>
        <end position="441"/>
    </location>
</feature>
<dbReference type="PROSITE" id="PS50004">
    <property type="entry name" value="C2"/>
    <property type="match status" value="1"/>
</dbReference>
<dbReference type="GO" id="GO:0046872">
    <property type="term" value="F:metal ion binding"/>
    <property type="evidence" value="ECO:0007669"/>
    <property type="project" value="UniProtKB-KW"/>
</dbReference>
<feature type="compositionally biased region" description="Pro residues" evidence="3">
    <location>
        <begin position="664"/>
        <end position="681"/>
    </location>
</feature>
<dbReference type="PANTHER" id="PTHR46502:SF2">
    <property type="entry name" value="16 KDA PHLOEM PROTEIN 2"/>
    <property type="match status" value="1"/>
</dbReference>
<feature type="region of interest" description="Disordered" evidence="3">
    <location>
        <begin position="266"/>
        <end position="735"/>
    </location>
</feature>
<feature type="compositionally biased region" description="Polar residues" evidence="3">
    <location>
        <begin position="331"/>
        <end position="356"/>
    </location>
</feature>
<keyword evidence="2" id="KW-0106">Calcium</keyword>
<dbReference type="CDD" id="cd08681">
    <property type="entry name" value="C2_fungal_Inn1p-like"/>
    <property type="match status" value="1"/>
</dbReference>
<dbReference type="Pfam" id="PF00168">
    <property type="entry name" value="C2"/>
    <property type="match status" value="2"/>
</dbReference>
<gene>
    <name evidence="5" type="ORF">OBBRIDRAFT_889196</name>
</gene>
<evidence type="ECO:0000313" key="6">
    <source>
        <dbReference type="Proteomes" id="UP000250043"/>
    </source>
</evidence>
<sequence length="735" mass="79155">MSLTPPNIGTLIVVVLKARNLPNKRHIGKQDPYCTVTLNGEKRRTQAIRRGGQHPEWDEEIRYTVYEDTDEELARMTDGDSPPPPPPKSNAKGKPPKIKGGHFLAIACYAEDPREPDLIGETKVDLTEVLTKGETDEWFTLMHKDKYCGEVYLELTFWSNEPAPAKKTTPKPNANKQYGGPGSFVPLSDSPAAHSELNGGSVSSRLSSTSSSRDELRRENLPPSLRSSISMQRLDLYVPPYESMRSHSSSVDGVINDFAELGVTDNEYRRQSLPPQTLGHSPRPSTSMGFSNHLPLSGQPSQEQHLGTYSDGNAPHTYDRPVTPNAPLPYPSSSSLNQESYQPQYESAQLPSSGQHSPARHTGPRYSIPPASSGFMPIPSPTPAPPPSGFLPLPTQTSQPSGFAPLPAPTPAPISYGPPQAHHPSSSFSSLPPASSAFANSAPPPPSSSYYQPIPQSSSGSGYNYAPYPPPSNPPSQPPPLVASAPLQHQHQAVPPQPYGHLSPPPSVPPQSRSASTDYHTGYIPTPSPPRNPIPPPPPLTETPAPMQGQNGIGSRPLPKPQPRRQTSLPVPPPGPPGPPPIYDPSYGNAGFPASTSYNQIPPPPPLPQQSALSQQYPPQHQVSVLGPPQPPHSQYYQQPLTSRPSLPPPPVNFPPQQSAYQSLPPPPAPPALPPHVPPPPEHTHVYQPAGNSQMFYPPGPPPRPPTQLNTHPSYPPAHAPQYGHQSPVAQTGWQ</sequence>
<accession>A0A8E2DIK2</accession>
<dbReference type="InterPro" id="IPR035892">
    <property type="entry name" value="C2_domain_sf"/>
</dbReference>
<proteinExistence type="predicted"/>
<feature type="compositionally biased region" description="Pro residues" evidence="3">
    <location>
        <begin position="495"/>
        <end position="509"/>
    </location>
</feature>
<evidence type="ECO:0000256" key="2">
    <source>
        <dbReference type="ARBA" id="ARBA00022837"/>
    </source>
</evidence>
<dbReference type="SUPFAM" id="SSF49562">
    <property type="entry name" value="C2 domain (Calcium/lipid-binding domain, CaLB)"/>
    <property type="match status" value="1"/>
</dbReference>
<feature type="compositionally biased region" description="Low complexity" evidence="3">
    <location>
        <begin position="448"/>
        <end position="466"/>
    </location>
</feature>
<evidence type="ECO:0000256" key="1">
    <source>
        <dbReference type="ARBA" id="ARBA00022723"/>
    </source>
</evidence>
<feature type="compositionally biased region" description="Low complexity" evidence="3">
    <location>
        <begin position="633"/>
        <end position="645"/>
    </location>
</feature>